<dbReference type="Gramene" id="PNW74984">
    <property type="protein sequence ID" value="PNW74984"/>
    <property type="gene ID" value="CHLRE_12g501600v5"/>
</dbReference>
<feature type="compositionally biased region" description="Low complexity" evidence="7">
    <location>
        <begin position="94"/>
        <end position="112"/>
    </location>
</feature>
<feature type="compositionally biased region" description="Polar residues" evidence="7">
    <location>
        <begin position="510"/>
        <end position="519"/>
    </location>
</feature>
<dbReference type="ExpressionAtlas" id="A0A2K3D369">
    <property type="expression patterns" value="baseline and differential"/>
</dbReference>
<feature type="region of interest" description="Disordered" evidence="7">
    <location>
        <begin position="189"/>
        <end position="208"/>
    </location>
</feature>
<feature type="region of interest" description="Disordered" evidence="7">
    <location>
        <begin position="413"/>
        <end position="437"/>
    </location>
</feature>
<feature type="compositionally biased region" description="Basic residues" evidence="7">
    <location>
        <begin position="276"/>
        <end position="288"/>
    </location>
</feature>
<dbReference type="GO" id="GO:0003700">
    <property type="term" value="F:DNA-binding transcription factor activity"/>
    <property type="evidence" value="ECO:0007669"/>
    <property type="project" value="InterPro"/>
</dbReference>
<keyword evidence="2" id="KW-0805">Transcription regulation</keyword>
<dbReference type="Proteomes" id="UP000006906">
    <property type="component" value="Chromosome 12"/>
</dbReference>
<feature type="region of interest" description="Disordered" evidence="7">
    <location>
        <begin position="127"/>
        <end position="175"/>
    </location>
</feature>
<keyword evidence="4" id="KW-0804">Transcription</keyword>
<reference evidence="9 10" key="1">
    <citation type="journal article" date="2007" name="Science">
        <title>The Chlamydomonas genome reveals the evolution of key animal and plant functions.</title>
        <authorList>
            <person name="Merchant S.S."/>
            <person name="Prochnik S.E."/>
            <person name="Vallon O."/>
            <person name="Harris E.H."/>
            <person name="Karpowicz S.J."/>
            <person name="Witman G.B."/>
            <person name="Terry A."/>
            <person name="Salamov A."/>
            <person name="Fritz-Laylin L.K."/>
            <person name="Marechal-Drouard L."/>
            <person name="Marshall W.F."/>
            <person name="Qu L.H."/>
            <person name="Nelson D.R."/>
            <person name="Sanderfoot A.A."/>
            <person name="Spalding M.H."/>
            <person name="Kapitonov V.V."/>
            <person name="Ren Q."/>
            <person name="Ferris P."/>
            <person name="Lindquist E."/>
            <person name="Shapiro H."/>
            <person name="Lucas S.M."/>
            <person name="Grimwood J."/>
            <person name="Schmutz J."/>
            <person name="Cardol P."/>
            <person name="Cerutti H."/>
            <person name="Chanfreau G."/>
            <person name="Chen C.L."/>
            <person name="Cognat V."/>
            <person name="Croft M.T."/>
            <person name="Dent R."/>
            <person name="Dutcher S."/>
            <person name="Fernandez E."/>
            <person name="Fukuzawa H."/>
            <person name="Gonzalez-Ballester D."/>
            <person name="Gonzalez-Halphen D."/>
            <person name="Hallmann A."/>
            <person name="Hanikenne M."/>
            <person name="Hippler M."/>
            <person name="Inwood W."/>
            <person name="Jabbari K."/>
            <person name="Kalanon M."/>
            <person name="Kuras R."/>
            <person name="Lefebvre P.A."/>
            <person name="Lemaire S.D."/>
            <person name="Lobanov A.V."/>
            <person name="Lohr M."/>
            <person name="Manuell A."/>
            <person name="Meier I."/>
            <person name="Mets L."/>
            <person name="Mittag M."/>
            <person name="Mittelmeier T."/>
            <person name="Moroney J.V."/>
            <person name="Moseley J."/>
            <person name="Napoli C."/>
            <person name="Nedelcu A.M."/>
            <person name="Niyogi K."/>
            <person name="Novoselov S.V."/>
            <person name="Paulsen I.T."/>
            <person name="Pazour G."/>
            <person name="Purton S."/>
            <person name="Ral J.P."/>
            <person name="Riano-Pachon D.M."/>
            <person name="Riekhof W."/>
            <person name="Rymarquis L."/>
            <person name="Schroda M."/>
            <person name="Stern D."/>
            <person name="Umen J."/>
            <person name="Willows R."/>
            <person name="Wilson N."/>
            <person name="Zimmer S.L."/>
            <person name="Allmer J."/>
            <person name="Balk J."/>
            <person name="Bisova K."/>
            <person name="Chen C.J."/>
            <person name="Elias M."/>
            <person name="Gendler K."/>
            <person name="Hauser C."/>
            <person name="Lamb M.R."/>
            <person name="Ledford H."/>
            <person name="Long J.C."/>
            <person name="Minagawa J."/>
            <person name="Page M.D."/>
            <person name="Pan J."/>
            <person name="Pootakham W."/>
            <person name="Roje S."/>
            <person name="Rose A."/>
            <person name="Stahlberg E."/>
            <person name="Terauchi A.M."/>
            <person name="Yang P."/>
            <person name="Ball S."/>
            <person name="Bowler C."/>
            <person name="Dieckmann C.L."/>
            <person name="Gladyshev V.N."/>
            <person name="Green P."/>
            <person name="Jorgensen R."/>
            <person name="Mayfield S."/>
            <person name="Mueller-Roeber B."/>
            <person name="Rajamani S."/>
            <person name="Sayre R.T."/>
            <person name="Brokstein P."/>
            <person name="Dubchak I."/>
            <person name="Goodstein D."/>
            <person name="Hornick L."/>
            <person name="Huang Y.W."/>
            <person name="Jhaveri J."/>
            <person name="Luo Y."/>
            <person name="Martinez D."/>
            <person name="Ngau W.C."/>
            <person name="Otillar B."/>
            <person name="Poliakov A."/>
            <person name="Porter A."/>
            <person name="Szajkowski L."/>
            <person name="Werner G."/>
            <person name="Zhou K."/>
            <person name="Grigoriev I.V."/>
            <person name="Rokhsar D.S."/>
            <person name="Grossman A.R."/>
        </authorList>
    </citation>
    <scope>NUCLEOTIDE SEQUENCE [LARGE SCALE GENOMIC DNA]</scope>
    <source>
        <strain evidence="10">CC-503</strain>
    </source>
</reference>
<dbReference type="GO" id="GO:0003677">
    <property type="term" value="F:DNA binding"/>
    <property type="evidence" value="ECO:0007669"/>
    <property type="project" value="UniProtKB-KW"/>
</dbReference>
<dbReference type="InterPro" id="IPR004827">
    <property type="entry name" value="bZIP"/>
</dbReference>
<evidence type="ECO:0000256" key="5">
    <source>
        <dbReference type="ARBA" id="ARBA00023242"/>
    </source>
</evidence>
<evidence type="ECO:0000313" key="9">
    <source>
        <dbReference type="EMBL" id="PNW74984.1"/>
    </source>
</evidence>
<feature type="compositionally biased region" description="Low complexity" evidence="7">
    <location>
        <begin position="524"/>
        <end position="567"/>
    </location>
</feature>
<dbReference type="KEGG" id="cre:CHLRE_12g501600v5"/>
<feature type="compositionally biased region" description="Basic and acidic residues" evidence="7">
    <location>
        <begin position="296"/>
        <end position="305"/>
    </location>
</feature>
<evidence type="ECO:0000256" key="1">
    <source>
        <dbReference type="ARBA" id="ARBA00004123"/>
    </source>
</evidence>
<keyword evidence="5" id="KW-0539">Nucleus</keyword>
<feature type="compositionally biased region" description="Polar residues" evidence="7">
    <location>
        <begin position="45"/>
        <end position="63"/>
    </location>
</feature>
<dbReference type="OMA" id="PACHTRS"/>
<dbReference type="PROSITE" id="PS50217">
    <property type="entry name" value="BZIP"/>
    <property type="match status" value="1"/>
</dbReference>
<evidence type="ECO:0000256" key="2">
    <source>
        <dbReference type="ARBA" id="ARBA00023015"/>
    </source>
</evidence>
<dbReference type="RefSeq" id="XP_042918273.1">
    <property type="nucleotide sequence ID" value="XM_043068093.1"/>
</dbReference>
<dbReference type="InterPro" id="IPR046347">
    <property type="entry name" value="bZIP_sf"/>
</dbReference>
<evidence type="ECO:0000256" key="4">
    <source>
        <dbReference type="ARBA" id="ARBA00023163"/>
    </source>
</evidence>
<dbReference type="EMBL" id="CM008973">
    <property type="protein sequence ID" value="PNW74984.1"/>
    <property type="molecule type" value="Genomic_DNA"/>
</dbReference>
<name>A0A2K3D369_CHLRE</name>
<dbReference type="AlphaFoldDB" id="A0A2K3D369"/>
<keyword evidence="10" id="KW-1185">Reference proteome</keyword>
<evidence type="ECO:0000256" key="3">
    <source>
        <dbReference type="ARBA" id="ARBA00023125"/>
    </source>
</evidence>
<dbReference type="Pfam" id="PF07716">
    <property type="entry name" value="bZIP_2"/>
    <property type="match status" value="1"/>
</dbReference>
<dbReference type="Gene3D" id="1.20.5.170">
    <property type="match status" value="1"/>
</dbReference>
<feature type="compositionally biased region" description="Acidic residues" evidence="7">
    <location>
        <begin position="247"/>
        <end position="271"/>
    </location>
</feature>
<protein>
    <recommendedName>
        <fullName evidence="8">BZIP domain-containing protein</fullName>
    </recommendedName>
</protein>
<gene>
    <name evidence="9" type="ORF">CHLRE_12g501600v5</name>
</gene>
<feature type="region of interest" description="Disordered" evidence="7">
    <location>
        <begin position="1"/>
        <end position="21"/>
    </location>
</feature>
<feature type="region of interest" description="Disordered" evidence="7">
    <location>
        <begin position="34"/>
        <end position="112"/>
    </location>
</feature>
<evidence type="ECO:0000256" key="7">
    <source>
        <dbReference type="SAM" id="MobiDB-lite"/>
    </source>
</evidence>
<keyword evidence="6" id="KW-0175">Coiled coil</keyword>
<sequence length="902" mass="89920">MSEWSQRLTVPAAAHRKTRSDTFGLMAMGALNSWQEMPGLHTDAAPTSSPSGGEQGPDSSSMDTEMAFVAVEADDAEMAGATRERRKVSRRTGRAAGASSAAAGRQGSGATATAAISAGLVAPGISQGPEVGRAASSASLGSAGAWPLPHGPAPAGLQHPACHTRSQSESFSDKLGGLAGLQVGSFSSARDAPASGMRQHVGAGGALLPLPPKAAASAQARATSSGGASGSGGSLYNEAGVGRSGMDEELQDVEEEQELEDEDEELQDAAEEGGRRRGVKGGRSRSRGARASGGGDDSKGGDKRGGGNNGRTQRELMLLDPKRVRRIIANRMSAAKSKERKQQYTEQLSQMLDDTERERAGLQQQMDRYKVDNTRLEGYVEGVRREASSLTSTLTALRQQGDELLRQLHAARMAAAGGQSPQAAGSAPGSEAPVPVPPEVDAAMKAAAAGAAAAAPPAANFAELLSEGLTPEDLAAVERGTLAVKAEPMASQHQQAPARVPSATGMLVPRSTTGVTQPPQLVRPQHMAPGAAAPPQQAALSAQQQPQATNSTSAAPPAAATSAGGAPLHSMAPGVAPPGGFSHRPTQSADAAAFMTFLPHLGSLGPGNGAAVPGSSTLLPPGVGRGAFYAAAAASPPGAGPGSNDSSMLGLGLGVGAGGLGPAAVAAMTSGPGSNSLSLPEPLDMTRARAAAEALAAAEAHGAAGGALGGLSVMAPGVAPGAAPDMHTAAAMGMGLGMGMHGLGGAGTGMDAAVMSLSRLSAPMPGAQALPVQLAGGAMQMPMGLVGSNSFGAGGGVGVGVPGALYAPGSAMAAAGVTVSAAAAAAVQQQALALQQQQLQLHQQQLHLQQQQQMLALAAAGHLSAQQQQQQQMDTTESFTIGRQVTTSLRPCVTTDPWRGPA</sequence>
<dbReference type="GeneID" id="5716398"/>
<proteinExistence type="predicted"/>
<dbReference type="GO" id="GO:0005634">
    <property type="term" value="C:nucleus"/>
    <property type="evidence" value="ECO:0007669"/>
    <property type="project" value="UniProtKB-SubCell"/>
</dbReference>
<evidence type="ECO:0000313" key="10">
    <source>
        <dbReference type="Proteomes" id="UP000006906"/>
    </source>
</evidence>
<feature type="compositionally biased region" description="Basic residues" evidence="7">
    <location>
        <begin position="84"/>
        <end position="93"/>
    </location>
</feature>
<evidence type="ECO:0000259" key="8">
    <source>
        <dbReference type="PROSITE" id="PS50217"/>
    </source>
</evidence>
<dbReference type="InterPro" id="IPR044759">
    <property type="entry name" value="bZIP_RF2"/>
</dbReference>
<feature type="coiled-coil region" evidence="6">
    <location>
        <begin position="334"/>
        <end position="400"/>
    </location>
</feature>
<dbReference type="InParanoid" id="A0A2K3D369"/>
<feature type="compositionally biased region" description="Low complexity" evidence="7">
    <location>
        <begin position="215"/>
        <end position="226"/>
    </location>
</feature>
<comment type="subcellular location">
    <subcellularLocation>
        <location evidence="1">Nucleus</location>
    </subcellularLocation>
</comment>
<dbReference type="CDD" id="cd14703">
    <property type="entry name" value="bZIP_plant_RF2"/>
    <property type="match status" value="1"/>
</dbReference>
<dbReference type="SUPFAM" id="SSF57959">
    <property type="entry name" value="Leucine zipper domain"/>
    <property type="match status" value="1"/>
</dbReference>
<feature type="compositionally biased region" description="Low complexity" evidence="7">
    <location>
        <begin position="134"/>
        <end position="145"/>
    </location>
</feature>
<dbReference type="PANTHER" id="PTHR13690:SF124">
    <property type="entry name" value="TRANSCRIPTION FACTOR RF2A"/>
    <property type="match status" value="1"/>
</dbReference>
<evidence type="ECO:0000256" key="6">
    <source>
        <dbReference type="SAM" id="Coils"/>
    </source>
</evidence>
<accession>A0A2K3D369</accession>
<feature type="domain" description="BZIP" evidence="8">
    <location>
        <begin position="320"/>
        <end position="383"/>
    </location>
</feature>
<dbReference type="OrthoDB" id="1435597at2759"/>
<feature type="compositionally biased region" description="Low complexity" evidence="7">
    <location>
        <begin position="414"/>
        <end position="433"/>
    </location>
</feature>
<organism evidence="9 10">
    <name type="scientific">Chlamydomonas reinhardtii</name>
    <name type="common">Chlamydomonas smithii</name>
    <dbReference type="NCBI Taxonomy" id="3055"/>
    <lineage>
        <taxon>Eukaryota</taxon>
        <taxon>Viridiplantae</taxon>
        <taxon>Chlorophyta</taxon>
        <taxon>core chlorophytes</taxon>
        <taxon>Chlorophyceae</taxon>
        <taxon>CS clade</taxon>
        <taxon>Chlamydomonadales</taxon>
        <taxon>Chlamydomonadaceae</taxon>
        <taxon>Chlamydomonas</taxon>
    </lineage>
</organism>
<feature type="region of interest" description="Disordered" evidence="7">
    <location>
        <begin position="508"/>
        <end position="586"/>
    </location>
</feature>
<feature type="region of interest" description="Disordered" evidence="7">
    <location>
        <begin position="215"/>
        <end position="318"/>
    </location>
</feature>
<keyword evidence="3" id="KW-0238">DNA-binding</keyword>
<dbReference type="PANTHER" id="PTHR13690">
    <property type="entry name" value="TRANSCRIPTION FACTOR POSF21-RELATED"/>
    <property type="match status" value="1"/>
</dbReference>
<dbReference type="SMART" id="SM00338">
    <property type="entry name" value="BRLZ"/>
    <property type="match status" value="1"/>
</dbReference>